<dbReference type="CDD" id="cd18793">
    <property type="entry name" value="SF2_C_SNF"/>
    <property type="match status" value="1"/>
</dbReference>
<evidence type="ECO:0000256" key="4">
    <source>
        <dbReference type="ARBA" id="ARBA00022741"/>
    </source>
</evidence>
<dbReference type="SUPFAM" id="SSF54160">
    <property type="entry name" value="Chromo domain-like"/>
    <property type="match status" value="1"/>
</dbReference>
<dbReference type="GO" id="GO:0140658">
    <property type="term" value="F:ATP-dependent chromatin remodeler activity"/>
    <property type="evidence" value="ECO:0007669"/>
    <property type="project" value="TreeGrafter"/>
</dbReference>
<dbReference type="InterPro" id="IPR027417">
    <property type="entry name" value="P-loop_NTPase"/>
</dbReference>
<dbReference type="InterPro" id="IPR055565">
    <property type="entry name" value="DUF7141"/>
</dbReference>
<dbReference type="GeneID" id="54365204"/>
<dbReference type="SMART" id="SM00487">
    <property type="entry name" value="DEXDc"/>
    <property type="match status" value="1"/>
</dbReference>
<evidence type="ECO:0000256" key="1">
    <source>
        <dbReference type="ARBA" id="ARBA00004123"/>
    </source>
</evidence>
<organism evidence="14">
    <name type="scientific">Dissoconium aciculare CBS 342.82</name>
    <dbReference type="NCBI Taxonomy" id="1314786"/>
    <lineage>
        <taxon>Eukaryota</taxon>
        <taxon>Fungi</taxon>
        <taxon>Dikarya</taxon>
        <taxon>Ascomycota</taxon>
        <taxon>Pezizomycotina</taxon>
        <taxon>Dothideomycetes</taxon>
        <taxon>Dothideomycetidae</taxon>
        <taxon>Mycosphaerellales</taxon>
        <taxon>Dissoconiaceae</taxon>
        <taxon>Dissoconium</taxon>
    </lineage>
</organism>
<evidence type="ECO:0000256" key="7">
    <source>
        <dbReference type="ARBA" id="ARBA00022833"/>
    </source>
</evidence>
<feature type="compositionally biased region" description="Acidic residues" evidence="10">
    <location>
        <begin position="277"/>
        <end position="292"/>
    </location>
</feature>
<dbReference type="GO" id="GO:0042393">
    <property type="term" value="F:histone binding"/>
    <property type="evidence" value="ECO:0007669"/>
    <property type="project" value="TreeGrafter"/>
</dbReference>
<keyword evidence="8" id="KW-0067">ATP-binding</keyword>
<dbReference type="CDD" id="cd15489">
    <property type="entry name" value="PHD_SF"/>
    <property type="match status" value="1"/>
</dbReference>
<gene>
    <name evidence="14" type="ORF">K489DRAFT_407776</name>
</gene>
<feature type="compositionally biased region" description="Basic and acidic residues" evidence="10">
    <location>
        <begin position="346"/>
        <end position="356"/>
    </location>
</feature>
<evidence type="ECO:0000256" key="9">
    <source>
        <dbReference type="ARBA" id="ARBA00023242"/>
    </source>
</evidence>
<accession>A0A6J3MBS4</accession>
<evidence type="ECO:0000259" key="12">
    <source>
        <dbReference type="PROSITE" id="PS51194"/>
    </source>
</evidence>
<dbReference type="InterPro" id="IPR056616">
    <property type="entry name" value="Chromo_MIT1"/>
</dbReference>
<dbReference type="InterPro" id="IPR001650">
    <property type="entry name" value="Helicase_C-like"/>
</dbReference>
<dbReference type="SUPFAM" id="SSF52540">
    <property type="entry name" value="P-loop containing nucleoside triphosphate hydrolases"/>
    <property type="match status" value="2"/>
</dbReference>
<dbReference type="SMART" id="SM00490">
    <property type="entry name" value="HELICc"/>
    <property type="match status" value="1"/>
</dbReference>
<dbReference type="PANTHER" id="PTHR45623">
    <property type="entry name" value="CHROMODOMAIN-HELICASE-DNA-BINDING PROTEIN 3-RELATED-RELATED"/>
    <property type="match status" value="1"/>
</dbReference>
<dbReference type="SMART" id="SM00249">
    <property type="entry name" value="PHD"/>
    <property type="match status" value="1"/>
</dbReference>
<evidence type="ECO:0000256" key="5">
    <source>
        <dbReference type="ARBA" id="ARBA00022771"/>
    </source>
</evidence>
<reference evidence="14" key="2">
    <citation type="submission" date="2020-04" db="EMBL/GenBank/DDBJ databases">
        <authorList>
            <consortium name="NCBI Genome Project"/>
        </authorList>
    </citation>
    <scope>NUCLEOTIDE SEQUENCE</scope>
    <source>
        <strain evidence="14">CBS 342.82</strain>
    </source>
</reference>
<evidence type="ECO:0000256" key="2">
    <source>
        <dbReference type="ARBA" id="ARBA00011353"/>
    </source>
</evidence>
<feature type="compositionally biased region" description="Polar residues" evidence="10">
    <location>
        <begin position="41"/>
        <end position="52"/>
    </location>
</feature>
<evidence type="ECO:0000256" key="8">
    <source>
        <dbReference type="ARBA" id="ARBA00022840"/>
    </source>
</evidence>
<feature type="compositionally biased region" description="Polar residues" evidence="10">
    <location>
        <begin position="1432"/>
        <end position="1444"/>
    </location>
</feature>
<keyword evidence="3" id="KW-0479">Metal-binding</keyword>
<evidence type="ECO:0000313" key="13">
    <source>
        <dbReference type="Proteomes" id="UP000504637"/>
    </source>
</evidence>
<dbReference type="RefSeq" id="XP_033462110.1">
    <property type="nucleotide sequence ID" value="XM_033607404.1"/>
</dbReference>
<evidence type="ECO:0000256" key="3">
    <source>
        <dbReference type="ARBA" id="ARBA00022723"/>
    </source>
</evidence>
<dbReference type="InterPro" id="IPR041684">
    <property type="entry name" value="Znf-PHD-like"/>
</dbReference>
<feature type="domain" description="Helicase ATP-binding" evidence="11">
    <location>
        <begin position="789"/>
        <end position="960"/>
    </location>
</feature>
<dbReference type="InterPro" id="IPR000330">
    <property type="entry name" value="SNF2_N"/>
</dbReference>
<dbReference type="Pfam" id="PF15446">
    <property type="entry name" value="zf-PHD-like"/>
    <property type="match status" value="1"/>
</dbReference>
<dbReference type="GO" id="GO:0003682">
    <property type="term" value="F:chromatin binding"/>
    <property type="evidence" value="ECO:0007669"/>
    <property type="project" value="TreeGrafter"/>
</dbReference>
<feature type="region of interest" description="Disordered" evidence="10">
    <location>
        <begin position="1"/>
        <end position="52"/>
    </location>
</feature>
<dbReference type="Pfam" id="PF00176">
    <property type="entry name" value="SNF2-rel_dom"/>
    <property type="match status" value="1"/>
</dbReference>
<keyword evidence="9" id="KW-0539">Nucleus</keyword>
<feature type="compositionally biased region" description="Polar residues" evidence="10">
    <location>
        <begin position="215"/>
        <end position="243"/>
    </location>
</feature>
<evidence type="ECO:0000256" key="10">
    <source>
        <dbReference type="SAM" id="MobiDB-lite"/>
    </source>
</evidence>
<dbReference type="GO" id="GO:0016887">
    <property type="term" value="F:ATP hydrolysis activity"/>
    <property type="evidence" value="ECO:0007669"/>
    <property type="project" value="TreeGrafter"/>
</dbReference>
<dbReference type="GO" id="GO:0000785">
    <property type="term" value="C:chromatin"/>
    <property type="evidence" value="ECO:0007669"/>
    <property type="project" value="TreeGrafter"/>
</dbReference>
<proteinExistence type="predicted"/>
<dbReference type="InterPro" id="IPR038718">
    <property type="entry name" value="SNF2-like_sf"/>
</dbReference>
<evidence type="ECO:0000313" key="14">
    <source>
        <dbReference type="RefSeq" id="XP_033462110.1"/>
    </source>
</evidence>
<name>A0A6J3MBS4_9PEZI</name>
<feature type="compositionally biased region" description="Low complexity" evidence="10">
    <location>
        <begin position="1450"/>
        <end position="1469"/>
    </location>
</feature>
<dbReference type="InterPro" id="IPR016197">
    <property type="entry name" value="Chromo-like_dom_sf"/>
</dbReference>
<reference evidence="14" key="1">
    <citation type="submission" date="2020-01" db="EMBL/GenBank/DDBJ databases">
        <authorList>
            <consortium name="DOE Joint Genome Institute"/>
            <person name="Haridas S."/>
            <person name="Albert R."/>
            <person name="Binder M."/>
            <person name="Bloem J."/>
            <person name="Labutti K."/>
            <person name="Salamov A."/>
            <person name="Andreopoulos B."/>
            <person name="Baker S.E."/>
            <person name="Barry K."/>
            <person name="Bills G."/>
            <person name="Bluhm B.H."/>
            <person name="Cannon C."/>
            <person name="Castanera R."/>
            <person name="Culley D.E."/>
            <person name="Daum C."/>
            <person name="Ezra D."/>
            <person name="Gonzalez J.B."/>
            <person name="Henrissat B."/>
            <person name="Kuo A."/>
            <person name="Liang C."/>
            <person name="Lipzen A."/>
            <person name="Lutzoni F."/>
            <person name="Magnuson J."/>
            <person name="Mondo S."/>
            <person name="Nolan M."/>
            <person name="Ohm R."/>
            <person name="Pangilinan J."/>
            <person name="Park H.-J."/>
            <person name="Ramirez L."/>
            <person name="Alfaro M."/>
            <person name="Sun H."/>
            <person name="Tritt A."/>
            <person name="Yoshinaga Y."/>
            <person name="Zwiers L.-H."/>
            <person name="Turgeon B.G."/>
            <person name="Goodwin S.B."/>
            <person name="Spatafora J.W."/>
            <person name="Crous P.W."/>
            <person name="Grigoriev I.V."/>
        </authorList>
    </citation>
    <scope>NUCLEOTIDE SEQUENCE</scope>
    <source>
        <strain evidence="14">CBS 342.82</strain>
    </source>
</reference>
<sequence>MAVLFGAQRGDSSDDDDVPDLSTWKSSTLPKATGGNPAPVAQTTANTTSRTYNARNINPESETMRRELQLSPKRQSSSILGFQAINTPARHGASKVLATPEVAMSDVRNADKQDIDGDTTIEIVIENIDRSEYEDLSGGGSSVRSILRAITGEDGDTMYEVAFGNYLVDQLTLEQLEEYTNGRQTLQKFEQEQASKKAAKKVVRRSTSKIDTRHSTMSSSRPGARTQQRPGFVNTIDNISISGSDEEQASTRRSSRRRRQDTEEDGNEADFGLGDSPESEDEHVNMAEDDSDDKAPRRRSSCAVKTKTDTRRRSGRKAPASEDDEDEDDLPLKSDIYKGTKRKREPHGMRHSERSTRHTGGMQEIEVDNIYRSSSDETAAPVRPKTTSTREVFQALPRSDDFRMRHNQFCDTCGQGQNAAPLIYCQGCSLSYHKSCLGHRTGREHLVTKISEDNFVLQCRRCVAFPKKKDPVAPDHAKCQDCREPGLSCRPFRRRTTPAQEQKARDENDGVDPATHVDSSRINNADNVLFRCTACFRGFHYEHLPSRSDMLELEMAVDAEQRFREYSRDWKCRDCVEQPAKVSGIIAWKPMDEDAYDPNNGLEAVEEDNKIYLVKWEGMSYFRARWMAGAWVWGVTASGMRKAFAKREDSQHPKMRTEDAIPEDYLRADIVLDIKFTSIVDINTEEVDKARIREVDKTLVKYKGLGYEDAVWEAPPAPEDGDRWTDFVTAYNDWVARRYVKPPKCPALRTRIERARKEDFQKLEKKAQPANLVGGELMKYQIEGLNWLYYKWQQRKNAILADEMGLGKTIQIIGLLATLVQDWTCYPFLVVVPNSTCPNWRREIKRWAPSLRVVAYYGSQQSRDLAHRYELYPEGSRVLRCHIVVTSYDAAADENCRKFFRGVPWQGLIVDEGQRLKNDKNQLYLALEAMKIPFKVLMTGTPLQNNQRELFNLLHFLDETFNAAELEAEYEELDPQKLARLHELIRPFFLRRTKAQVLTFLPPMAQIIVPVSMSIVQKTLYKNILAKNPDLLRSIFSQEATAKDVKTAERASLNNILMQLRKCLCHPFVYSNSIEDRNVSVGASHRNLVDASGKLKLLELLLPRLQQLGHRVLIFSQFLSMLDMVEDFLEGLTMRYMRLDGQISSLQKQKRIDAFNAPDSPYFAFLLSTRAGGVGINLATADTVIILDPDFNPHQDIQALARAHRIGQTKKVLCFQLVTRASAEERIMQIGRKKLALEHLLIRSMDTEEEADENELSSVLRHGVAELFEDNGEQDIVFDAFSIDRLLDRSHIEAPPQGEGQSVENQFSFAKVWANDKAALQDAEQDLVEEAPDPGMWVNILKERERIAAEEAAAKAVTFGRGRRARQNVDYAGNVQPEVDLDEAISTNKRGRRRGENDESDTDFQDDDSDGDDDVAIVPGEDAVGTGEISELTVQSNPKPSTGLSKPGKADSTITTTPTSNTKTSKSLKGPPMRSHTKAKAALGTSFKVAKNKSAAGQIRHPGQGISPIKTSSKPKDVASPKQYQCEDLKLTVSIAAPEFRRVIPVNVEPVTTGVADAELNDSIKCRACQTFHQVGSCPLKIAGVEHCGLCGIAHFGHARVCPHIQSETQVRAMLEALKYSTEPEHLIKEAKRYLTGVKGHLVQMKKQAETKRLEQEAQQAAMAYTDPNAPSWQYQGNVYMGGGGGIGGGGGGGYQVGNSSLGMHHPPPGGAGQYQGHAAQFPRV</sequence>
<comment type="subcellular location">
    <subcellularLocation>
        <location evidence="1">Nucleus</location>
    </subcellularLocation>
</comment>
<dbReference type="GO" id="GO:0005524">
    <property type="term" value="F:ATP binding"/>
    <property type="evidence" value="ECO:0007669"/>
    <property type="project" value="UniProtKB-KW"/>
</dbReference>
<dbReference type="GO" id="GO:0003677">
    <property type="term" value="F:DNA binding"/>
    <property type="evidence" value="ECO:0007669"/>
    <property type="project" value="TreeGrafter"/>
</dbReference>
<dbReference type="InterPro" id="IPR014001">
    <property type="entry name" value="Helicase_ATP-bd"/>
</dbReference>
<dbReference type="PANTHER" id="PTHR45623:SF17">
    <property type="entry name" value="CHROMODOMAIN-HELICASE-DNA-BINDING PROTEIN 3-RELATED"/>
    <property type="match status" value="1"/>
</dbReference>
<feature type="region of interest" description="Disordered" evidence="10">
    <location>
        <begin position="493"/>
        <end position="518"/>
    </location>
</feature>
<dbReference type="InterPro" id="IPR013083">
    <property type="entry name" value="Znf_RING/FYVE/PHD"/>
</dbReference>
<dbReference type="Pfam" id="PF23614">
    <property type="entry name" value="DUF7141"/>
    <property type="match status" value="1"/>
</dbReference>
<evidence type="ECO:0000259" key="11">
    <source>
        <dbReference type="PROSITE" id="PS51192"/>
    </source>
</evidence>
<dbReference type="InterPro" id="IPR049730">
    <property type="entry name" value="SNF2/RAD54-like_C"/>
</dbReference>
<dbReference type="Gene3D" id="3.30.40.10">
    <property type="entry name" value="Zinc/RING finger domain, C3HC4 (zinc finger)"/>
    <property type="match status" value="1"/>
</dbReference>
<feature type="compositionally biased region" description="Acidic residues" evidence="10">
    <location>
        <begin position="1398"/>
        <end position="1415"/>
    </location>
</feature>
<dbReference type="Pfam" id="PF18585">
    <property type="entry name" value="zf-CCCH_6"/>
    <property type="match status" value="1"/>
</dbReference>
<keyword evidence="5" id="KW-0863">Zinc-finger</keyword>
<feature type="compositionally biased region" description="Basic residues" evidence="10">
    <location>
        <begin position="197"/>
        <end position="207"/>
    </location>
</feature>
<keyword evidence="6" id="KW-0378">Hydrolase</keyword>
<comment type="subunit">
    <text evidence="2">Component of the NuA4 histone acetyltransferase complex.</text>
</comment>
<dbReference type="CDD" id="cd17919">
    <property type="entry name" value="DEXHc_Snf"/>
    <property type="match status" value="1"/>
</dbReference>
<dbReference type="GO" id="GO:0005634">
    <property type="term" value="C:nucleus"/>
    <property type="evidence" value="ECO:0007669"/>
    <property type="project" value="UniProtKB-SubCell"/>
</dbReference>
<feature type="region of interest" description="Disordered" evidence="10">
    <location>
        <begin position="1380"/>
        <end position="1479"/>
    </location>
</feature>
<dbReference type="PROSITE" id="PS51192">
    <property type="entry name" value="HELICASE_ATP_BIND_1"/>
    <property type="match status" value="1"/>
</dbReference>
<dbReference type="Pfam" id="PF23615">
    <property type="entry name" value="Chromo_MIT1"/>
    <property type="match status" value="1"/>
</dbReference>
<dbReference type="GO" id="GO:0008270">
    <property type="term" value="F:zinc ion binding"/>
    <property type="evidence" value="ECO:0007669"/>
    <property type="project" value="UniProtKB-KW"/>
</dbReference>
<keyword evidence="7" id="KW-0862">Zinc</keyword>
<dbReference type="InterPro" id="IPR011011">
    <property type="entry name" value="Znf_FYVE_PHD"/>
</dbReference>
<feature type="domain" description="Helicase C-terminal" evidence="12">
    <location>
        <begin position="1097"/>
        <end position="1248"/>
    </location>
</feature>
<dbReference type="OrthoDB" id="5857104at2759"/>
<dbReference type="Gene3D" id="3.40.50.300">
    <property type="entry name" value="P-loop containing nucleotide triphosphate hydrolases"/>
    <property type="match status" value="1"/>
</dbReference>
<feature type="region of interest" description="Disordered" evidence="10">
    <location>
        <begin position="1491"/>
        <end position="1519"/>
    </location>
</feature>
<feature type="region of interest" description="Disordered" evidence="10">
    <location>
        <begin position="191"/>
        <end position="359"/>
    </location>
</feature>
<dbReference type="InterPro" id="IPR040934">
    <property type="entry name" value="Znf-CCCH_6"/>
</dbReference>
<evidence type="ECO:0000256" key="6">
    <source>
        <dbReference type="ARBA" id="ARBA00022801"/>
    </source>
</evidence>
<keyword evidence="13" id="KW-1185">Reference proteome</keyword>
<keyword evidence="4" id="KW-0547">Nucleotide-binding</keyword>
<dbReference type="InterPro" id="IPR001965">
    <property type="entry name" value="Znf_PHD"/>
</dbReference>
<dbReference type="Gene3D" id="3.40.50.10810">
    <property type="entry name" value="Tandem AAA-ATPase domain"/>
    <property type="match status" value="1"/>
</dbReference>
<reference evidence="14" key="3">
    <citation type="submission" date="2025-08" db="UniProtKB">
        <authorList>
            <consortium name="RefSeq"/>
        </authorList>
    </citation>
    <scope>IDENTIFICATION</scope>
    <source>
        <strain evidence="14">CBS 342.82</strain>
    </source>
</reference>
<dbReference type="Pfam" id="PF00271">
    <property type="entry name" value="Helicase_C"/>
    <property type="match status" value="1"/>
</dbReference>
<dbReference type="PROSITE" id="PS51194">
    <property type="entry name" value="HELICASE_CTER"/>
    <property type="match status" value="1"/>
</dbReference>
<protein>
    <submittedName>
        <fullName evidence="14">Uncharacterized protein</fullName>
    </submittedName>
</protein>
<dbReference type="Proteomes" id="UP000504637">
    <property type="component" value="Unplaced"/>
</dbReference>
<dbReference type="SUPFAM" id="SSF57903">
    <property type="entry name" value="FYVE/PHD zinc finger"/>
    <property type="match status" value="1"/>
</dbReference>